<dbReference type="PANTHER" id="PTHR10190">
    <property type="entry name" value="EYES ABSENT"/>
    <property type="match status" value="1"/>
</dbReference>
<comment type="cofactor">
    <cofactor evidence="7 8">
        <name>Mg(2+)</name>
        <dbReference type="ChEBI" id="CHEBI:18420"/>
    </cofactor>
    <text evidence="7 8">Binds 1 Mg(2+) ion per subunit.</text>
</comment>
<dbReference type="EC" id="3.1.3.48" evidence="8"/>
<protein>
    <recommendedName>
        <fullName evidence="8">Eyes absent homolog</fullName>
        <ecNumber evidence="8">3.1.3.48</ecNumber>
    </recommendedName>
</protein>
<evidence type="ECO:0000313" key="11">
    <source>
        <dbReference type="Proteomes" id="UP000678499"/>
    </source>
</evidence>
<feature type="active site" description="Nucleophile" evidence="6">
    <location>
        <position position="255"/>
    </location>
</feature>
<evidence type="ECO:0000256" key="2">
    <source>
        <dbReference type="ARBA" id="ARBA00022801"/>
    </source>
</evidence>
<dbReference type="PANTHER" id="PTHR10190:SF16">
    <property type="entry name" value="DEVELOPMENTAL PROTEIN EYES ABSENT"/>
    <property type="match status" value="1"/>
</dbReference>
<comment type="catalytic activity">
    <reaction evidence="5 8">
        <text>O-phospho-L-tyrosyl-[protein] + H2O = L-tyrosyl-[protein] + phosphate</text>
        <dbReference type="Rhea" id="RHEA:10684"/>
        <dbReference type="Rhea" id="RHEA-COMP:10136"/>
        <dbReference type="Rhea" id="RHEA-COMP:20101"/>
        <dbReference type="ChEBI" id="CHEBI:15377"/>
        <dbReference type="ChEBI" id="CHEBI:43474"/>
        <dbReference type="ChEBI" id="CHEBI:46858"/>
        <dbReference type="ChEBI" id="CHEBI:61978"/>
        <dbReference type="EC" id="3.1.3.48"/>
    </reaction>
</comment>
<keyword evidence="3 7" id="KW-0460">Magnesium</keyword>
<feature type="binding site" evidence="7">
    <location>
        <position position="257"/>
    </location>
    <ligand>
        <name>Mg(2+)</name>
        <dbReference type="ChEBI" id="CHEBI:18420"/>
    </ligand>
</feature>
<dbReference type="GO" id="GO:0045739">
    <property type="term" value="P:positive regulation of DNA repair"/>
    <property type="evidence" value="ECO:0007669"/>
    <property type="project" value="TreeGrafter"/>
</dbReference>
<feature type="binding site" evidence="7">
    <location>
        <position position="255"/>
    </location>
    <ligand>
        <name>Mg(2+)</name>
        <dbReference type="ChEBI" id="CHEBI:18420"/>
    </ligand>
</feature>
<dbReference type="GO" id="GO:0005634">
    <property type="term" value="C:nucleus"/>
    <property type="evidence" value="ECO:0007669"/>
    <property type="project" value="TreeGrafter"/>
</dbReference>
<dbReference type="Gene3D" id="3.40.50.12350">
    <property type="match status" value="1"/>
</dbReference>
<reference evidence="10" key="1">
    <citation type="submission" date="2020-11" db="EMBL/GenBank/DDBJ databases">
        <authorList>
            <person name="Tran Van P."/>
        </authorList>
    </citation>
    <scope>NUCLEOTIDE SEQUENCE</scope>
</reference>
<evidence type="ECO:0000313" key="10">
    <source>
        <dbReference type="EMBL" id="CAD7272491.1"/>
    </source>
</evidence>
<evidence type="ECO:0000256" key="5">
    <source>
        <dbReference type="ARBA" id="ARBA00051722"/>
    </source>
</evidence>
<dbReference type="InterPro" id="IPR038102">
    <property type="entry name" value="EYA_dom_sf"/>
</dbReference>
<comment type="similarity">
    <text evidence="1 8">Belongs to the HAD-like hydrolase superfamily. EYA family.</text>
</comment>
<dbReference type="AlphaFoldDB" id="A0A7R9BDA1"/>
<dbReference type="GO" id="GO:2001240">
    <property type="term" value="P:negative regulation of extrinsic apoptotic signaling pathway in absence of ligand"/>
    <property type="evidence" value="ECO:0007669"/>
    <property type="project" value="TreeGrafter"/>
</dbReference>
<proteinExistence type="inferred from homology"/>
<gene>
    <name evidence="10" type="ORF">NMOB1V02_LOCUS420</name>
</gene>
<evidence type="ECO:0000256" key="8">
    <source>
        <dbReference type="RuleBase" id="RU362036"/>
    </source>
</evidence>
<dbReference type="Proteomes" id="UP000678499">
    <property type="component" value="Unassembled WGS sequence"/>
</dbReference>
<organism evidence="10">
    <name type="scientific">Notodromas monacha</name>
    <dbReference type="NCBI Taxonomy" id="399045"/>
    <lineage>
        <taxon>Eukaryota</taxon>
        <taxon>Metazoa</taxon>
        <taxon>Ecdysozoa</taxon>
        <taxon>Arthropoda</taxon>
        <taxon>Crustacea</taxon>
        <taxon>Oligostraca</taxon>
        <taxon>Ostracoda</taxon>
        <taxon>Podocopa</taxon>
        <taxon>Podocopida</taxon>
        <taxon>Cypridocopina</taxon>
        <taxon>Cypridoidea</taxon>
        <taxon>Cyprididae</taxon>
        <taxon>Notodromas</taxon>
    </lineage>
</organism>
<keyword evidence="7 8" id="KW-0479">Metal-binding</keyword>
<sequence length="357" mass="37886">MQPYGTSQASPYASPVTGLYNGHQHSSNASSPFGTVFPRPLAGRSLNQCGLGTKMGPGVGAECNFYPCYPTNYNCESNGHQDANMTSSHTSNLTSGYYSAAQAASIHPYSAVSAAHCGTSQTSYSQQGLDYGPTAYASAYGQPSSAYVYYGSSHPSYYDVAPLSSNTGAPVMATASPALTNNTYQFPALTLPDRSMRYGGLDASGVKAEPRAGTKRGASSRSNKRGRRQVSAIVPSPSSPDDATESTVDRVFLWDLDETIIVFHSLLTGTFAACHHKYNKRKAPGCILLATYAEGTRVLSSIFILFFPVTFASGIGTEGIGKDALAMADIGRRGSRDSERSRVSTERCTREALMAVI</sequence>
<evidence type="ECO:0000256" key="7">
    <source>
        <dbReference type="PIRSR" id="PIRSR628472-2"/>
    </source>
</evidence>
<evidence type="ECO:0000256" key="9">
    <source>
        <dbReference type="SAM" id="MobiDB-lite"/>
    </source>
</evidence>
<evidence type="ECO:0000256" key="1">
    <source>
        <dbReference type="ARBA" id="ARBA00010501"/>
    </source>
</evidence>
<feature type="active site" description="Proton donor" evidence="6">
    <location>
        <position position="257"/>
    </location>
</feature>
<evidence type="ECO:0000256" key="6">
    <source>
        <dbReference type="PIRSR" id="PIRSR628472-1"/>
    </source>
</evidence>
<keyword evidence="4 8" id="KW-0904">Protein phosphatase</keyword>
<dbReference type="EMBL" id="OA882073">
    <property type="protein sequence ID" value="CAD7272491.1"/>
    <property type="molecule type" value="Genomic_DNA"/>
</dbReference>
<dbReference type="GO" id="GO:0046872">
    <property type="term" value="F:metal ion binding"/>
    <property type="evidence" value="ECO:0007669"/>
    <property type="project" value="UniProtKB-KW"/>
</dbReference>
<dbReference type="GO" id="GO:0030154">
    <property type="term" value="P:cell differentiation"/>
    <property type="evidence" value="ECO:0007669"/>
    <property type="project" value="TreeGrafter"/>
</dbReference>
<evidence type="ECO:0000256" key="4">
    <source>
        <dbReference type="ARBA" id="ARBA00022912"/>
    </source>
</evidence>
<dbReference type="InterPro" id="IPR028472">
    <property type="entry name" value="EYA"/>
</dbReference>
<keyword evidence="2 8" id="KW-0378">Hydrolase</keyword>
<dbReference type="OrthoDB" id="167668at2759"/>
<accession>A0A7R9BDA1</accession>
<keyword evidence="11" id="KW-1185">Reference proteome</keyword>
<dbReference type="GO" id="GO:0004725">
    <property type="term" value="F:protein tyrosine phosphatase activity"/>
    <property type="evidence" value="ECO:0007669"/>
    <property type="project" value="UniProtKB-EC"/>
</dbReference>
<keyword evidence="8" id="KW-0805">Transcription regulation</keyword>
<keyword evidence="8" id="KW-0804">Transcription</keyword>
<dbReference type="EMBL" id="CAJPEX010000036">
    <property type="protein sequence ID" value="CAG0912643.1"/>
    <property type="molecule type" value="Genomic_DNA"/>
</dbReference>
<evidence type="ECO:0000256" key="3">
    <source>
        <dbReference type="ARBA" id="ARBA00022842"/>
    </source>
</evidence>
<name>A0A7R9BDA1_9CRUS</name>
<feature type="region of interest" description="Disordered" evidence="9">
    <location>
        <begin position="202"/>
        <end position="244"/>
    </location>
</feature>